<dbReference type="SUPFAM" id="SSF56672">
    <property type="entry name" value="DNA/RNA polymerases"/>
    <property type="match status" value="1"/>
</dbReference>
<dbReference type="OrthoDB" id="6153129at2759"/>
<gene>
    <name evidence="1" type="ORF">EZS28_050347</name>
</gene>
<reference evidence="1 2" key="1">
    <citation type="submission" date="2019-03" db="EMBL/GenBank/DDBJ databases">
        <title>Single cell metagenomics reveals metabolic interactions within the superorganism composed of flagellate Streblomastix strix and complex community of Bacteroidetes bacteria on its surface.</title>
        <authorList>
            <person name="Treitli S.C."/>
            <person name="Kolisko M."/>
            <person name="Husnik F."/>
            <person name="Keeling P."/>
            <person name="Hampl V."/>
        </authorList>
    </citation>
    <scope>NUCLEOTIDE SEQUENCE [LARGE SCALE GENOMIC DNA]</scope>
    <source>
        <strain evidence="1">ST1C</strain>
    </source>
</reference>
<comment type="caution">
    <text evidence="1">The sequence shown here is derived from an EMBL/GenBank/DDBJ whole genome shotgun (WGS) entry which is preliminary data.</text>
</comment>
<dbReference type="Proteomes" id="UP000324800">
    <property type="component" value="Unassembled WGS sequence"/>
</dbReference>
<dbReference type="InterPro" id="IPR043502">
    <property type="entry name" value="DNA/RNA_pol_sf"/>
</dbReference>
<evidence type="ECO:0000313" key="1">
    <source>
        <dbReference type="EMBL" id="KAA6354125.1"/>
    </source>
</evidence>
<proteinExistence type="predicted"/>
<dbReference type="EMBL" id="SNRW01036870">
    <property type="protein sequence ID" value="KAA6354125.1"/>
    <property type="molecule type" value="Genomic_DNA"/>
</dbReference>
<organism evidence="1 2">
    <name type="scientific">Streblomastix strix</name>
    <dbReference type="NCBI Taxonomy" id="222440"/>
    <lineage>
        <taxon>Eukaryota</taxon>
        <taxon>Metamonada</taxon>
        <taxon>Preaxostyla</taxon>
        <taxon>Oxymonadida</taxon>
        <taxon>Streblomastigidae</taxon>
        <taxon>Streblomastix</taxon>
    </lineage>
</organism>
<evidence type="ECO:0000313" key="2">
    <source>
        <dbReference type="Proteomes" id="UP000324800"/>
    </source>
</evidence>
<name>A0A5J4T9M7_9EUKA</name>
<protein>
    <submittedName>
        <fullName evidence="1">Uncharacterized protein</fullName>
    </submittedName>
</protein>
<sequence length="208" mass="23640">MYKCLDMTKIHFVEGDTDSAYWAISGRQIILNNSNQQQYEDNLHQGFKYVIKDQQFYDANAKYFFPSTIVGGDIQDEKKLLGLSIENEGEEMIALAPKNYYIHTFKHNQLTDVIKLKGVNLRQNSIGKQDVIDNIVNGKITKGTNMRLGQLADQLQEGQLSKTYCMSKLIQTKNALTGIQTKMIVLKNSQSCVPFIYGLISDCYSDCQ</sequence>
<accession>A0A5J4T9M7</accession>
<dbReference type="AlphaFoldDB" id="A0A5J4T9M7"/>